<dbReference type="Proteomes" id="UP000266841">
    <property type="component" value="Unassembled WGS sequence"/>
</dbReference>
<dbReference type="AlphaFoldDB" id="K0RHL4"/>
<feature type="signal peptide" evidence="1">
    <location>
        <begin position="1"/>
        <end position="22"/>
    </location>
</feature>
<keyword evidence="3" id="KW-1185">Reference proteome</keyword>
<sequence>MTNLQLCFSAAVTLLLTTSSSSFQSVGGGVAKRQAALSISSTIQQGDTPDLVGRRDPTEEETEHAGLVDLWLDLRGTSLTPEAALELWSLEGGDGQDCSTAPFSRFIVSPGPSAQNEDAYVEQIEGDRTWLYRSSGTVAVGSVLNLETDSSRPVLPDPLPLMDALASDNWVLIDSHGWKKIDEDERLNTVLSLIELISSGSMGSEGGIGLTCHSDSEIVGVIQSLVGSRGMRCVTSTESGLLVAGEDETPDHLKFALVLPFDLKLLKTAELLINR</sequence>
<dbReference type="OrthoDB" id="10676316at2759"/>
<dbReference type="eggNOG" id="ENOG502R2WN">
    <property type="taxonomic scope" value="Eukaryota"/>
</dbReference>
<name>K0RHL4_THAOC</name>
<dbReference type="EMBL" id="AGNL01039358">
    <property type="protein sequence ID" value="EJK52710.1"/>
    <property type="molecule type" value="Genomic_DNA"/>
</dbReference>
<reference evidence="2 3" key="1">
    <citation type="journal article" date="2012" name="Genome Biol.">
        <title>Genome and low-iron response of an oceanic diatom adapted to chronic iron limitation.</title>
        <authorList>
            <person name="Lommer M."/>
            <person name="Specht M."/>
            <person name="Roy A.S."/>
            <person name="Kraemer L."/>
            <person name="Andreson R."/>
            <person name="Gutowska M.A."/>
            <person name="Wolf J."/>
            <person name="Bergner S.V."/>
            <person name="Schilhabel M.B."/>
            <person name="Klostermeier U.C."/>
            <person name="Beiko R.G."/>
            <person name="Rosenstiel P."/>
            <person name="Hippler M."/>
            <person name="Laroche J."/>
        </authorList>
    </citation>
    <scope>NUCLEOTIDE SEQUENCE [LARGE SCALE GENOMIC DNA]</scope>
    <source>
        <strain evidence="2 3">CCMP1005</strain>
    </source>
</reference>
<gene>
    <name evidence="2" type="ORF">THAOC_27990</name>
</gene>
<comment type="caution">
    <text evidence="2">The sequence shown here is derived from an EMBL/GenBank/DDBJ whole genome shotgun (WGS) entry which is preliminary data.</text>
</comment>
<accession>K0RHL4</accession>
<dbReference type="OMA" id="VETAMWI"/>
<evidence type="ECO:0000256" key="1">
    <source>
        <dbReference type="SAM" id="SignalP"/>
    </source>
</evidence>
<organism evidence="2 3">
    <name type="scientific">Thalassiosira oceanica</name>
    <name type="common">Marine diatom</name>
    <dbReference type="NCBI Taxonomy" id="159749"/>
    <lineage>
        <taxon>Eukaryota</taxon>
        <taxon>Sar</taxon>
        <taxon>Stramenopiles</taxon>
        <taxon>Ochrophyta</taxon>
        <taxon>Bacillariophyta</taxon>
        <taxon>Coscinodiscophyceae</taxon>
        <taxon>Thalassiosirophycidae</taxon>
        <taxon>Thalassiosirales</taxon>
        <taxon>Thalassiosiraceae</taxon>
        <taxon>Thalassiosira</taxon>
    </lineage>
</organism>
<protein>
    <submittedName>
        <fullName evidence="2">Uncharacterized protein</fullName>
    </submittedName>
</protein>
<evidence type="ECO:0000313" key="2">
    <source>
        <dbReference type="EMBL" id="EJK52710.1"/>
    </source>
</evidence>
<feature type="chain" id="PRO_5003839220" evidence="1">
    <location>
        <begin position="23"/>
        <end position="275"/>
    </location>
</feature>
<evidence type="ECO:0000313" key="3">
    <source>
        <dbReference type="Proteomes" id="UP000266841"/>
    </source>
</evidence>
<keyword evidence="1" id="KW-0732">Signal</keyword>
<proteinExistence type="predicted"/>